<reference evidence="11" key="1">
    <citation type="journal article" date="2015" name="Nat. Genet.">
        <title>The pineapple genome and the evolution of CAM photosynthesis.</title>
        <authorList>
            <person name="Ming R."/>
            <person name="VanBuren R."/>
            <person name="Wai C.M."/>
            <person name="Tang H."/>
            <person name="Schatz M.C."/>
            <person name="Bowers J.E."/>
            <person name="Lyons E."/>
            <person name="Wang M.L."/>
            <person name="Chen J."/>
            <person name="Biggers E."/>
            <person name="Zhang J."/>
            <person name="Huang L."/>
            <person name="Zhang L."/>
            <person name="Miao W."/>
            <person name="Zhang J."/>
            <person name="Ye Z."/>
            <person name="Miao C."/>
            <person name="Lin Z."/>
            <person name="Wang H."/>
            <person name="Zhou H."/>
            <person name="Yim W.C."/>
            <person name="Priest H.D."/>
            <person name="Zheng C."/>
            <person name="Woodhouse M."/>
            <person name="Edger P.P."/>
            <person name="Guyot R."/>
            <person name="Guo H.B."/>
            <person name="Guo H."/>
            <person name="Zheng G."/>
            <person name="Singh R."/>
            <person name="Sharma A."/>
            <person name="Min X."/>
            <person name="Zheng Y."/>
            <person name="Lee H."/>
            <person name="Gurtowski J."/>
            <person name="Sedlazeck F.J."/>
            <person name="Harkess A."/>
            <person name="McKain M.R."/>
            <person name="Liao Z."/>
            <person name="Fang J."/>
            <person name="Liu J."/>
            <person name="Zhang X."/>
            <person name="Zhang Q."/>
            <person name="Hu W."/>
            <person name="Qin Y."/>
            <person name="Wang K."/>
            <person name="Chen L.Y."/>
            <person name="Shirley N."/>
            <person name="Lin Y.R."/>
            <person name="Liu L.Y."/>
            <person name="Hernandez A.G."/>
            <person name="Wright C.L."/>
            <person name="Bulone V."/>
            <person name="Tuskan G.A."/>
            <person name="Heath K."/>
            <person name="Zee F."/>
            <person name="Moore P.H."/>
            <person name="Sunkar R."/>
            <person name="Leebens-Mack J.H."/>
            <person name="Mockler T."/>
            <person name="Bennetzen J.L."/>
            <person name="Freeling M."/>
            <person name="Sankoff D."/>
            <person name="Paterson A.H."/>
            <person name="Zhu X."/>
            <person name="Yang X."/>
            <person name="Smith J.A."/>
            <person name="Cushman J.C."/>
            <person name="Paull R.E."/>
            <person name="Yu Q."/>
        </authorList>
    </citation>
    <scope>NUCLEOTIDE SEQUENCE [LARGE SCALE GENOMIC DNA]</scope>
    <source>
        <strain evidence="11">cv. F153</strain>
    </source>
</reference>
<dbReference type="GO" id="GO:0016207">
    <property type="term" value="F:4-coumarate-CoA ligase activity"/>
    <property type="evidence" value="ECO:0007669"/>
    <property type="project" value="UniProtKB-EC"/>
</dbReference>
<dbReference type="FunFam" id="3.30.300.30:FF:000007">
    <property type="entry name" value="4-coumarate--CoA ligase 2"/>
    <property type="match status" value="1"/>
</dbReference>
<evidence type="ECO:0000256" key="6">
    <source>
        <dbReference type="ARBA" id="ARBA00034219"/>
    </source>
</evidence>
<evidence type="ECO:0000256" key="7">
    <source>
        <dbReference type="ARBA" id="ARBA00034223"/>
    </source>
</evidence>
<feature type="domain" description="AMP-dependent synthetase/ligase" evidence="9">
    <location>
        <begin position="68"/>
        <end position="422"/>
    </location>
</feature>
<evidence type="ECO:0000259" key="9">
    <source>
        <dbReference type="Pfam" id="PF00501"/>
    </source>
</evidence>
<dbReference type="GO" id="GO:0005524">
    <property type="term" value="F:ATP binding"/>
    <property type="evidence" value="ECO:0007669"/>
    <property type="project" value="UniProtKB-KW"/>
</dbReference>
<evidence type="ECO:0000256" key="3">
    <source>
        <dbReference type="ARBA" id="ARBA00022598"/>
    </source>
</evidence>
<evidence type="ECO:0000313" key="11">
    <source>
        <dbReference type="Proteomes" id="UP000515123"/>
    </source>
</evidence>
<comment type="catalytic activity">
    <reaction evidence="8">
        <text>(E)-4-coumarate + ATP + CoA = (E)-4-coumaroyl-CoA + AMP + diphosphate</text>
        <dbReference type="Rhea" id="RHEA:19641"/>
        <dbReference type="ChEBI" id="CHEBI:12876"/>
        <dbReference type="ChEBI" id="CHEBI:30616"/>
        <dbReference type="ChEBI" id="CHEBI:33019"/>
        <dbReference type="ChEBI" id="CHEBI:57287"/>
        <dbReference type="ChEBI" id="CHEBI:85008"/>
        <dbReference type="ChEBI" id="CHEBI:456215"/>
        <dbReference type="EC" id="6.2.1.12"/>
    </reaction>
    <physiologicalReaction direction="left-to-right" evidence="8">
        <dbReference type="Rhea" id="RHEA:19642"/>
    </physiologicalReaction>
</comment>
<feature type="domain" description="AMP-binding enzyme C-terminal" evidence="10">
    <location>
        <begin position="473"/>
        <end position="548"/>
    </location>
</feature>
<proteinExistence type="inferred from homology"/>
<dbReference type="EC" id="6.2.1.12" evidence="2"/>
<name>A0A6P5E9U5_ANACO</name>
<keyword evidence="11" id="KW-1185">Reference proteome</keyword>
<dbReference type="SUPFAM" id="SSF56801">
    <property type="entry name" value="Acetyl-CoA synthetase-like"/>
    <property type="match status" value="1"/>
</dbReference>
<evidence type="ECO:0000256" key="2">
    <source>
        <dbReference type="ARBA" id="ARBA00012959"/>
    </source>
</evidence>
<keyword evidence="3" id="KW-0436">Ligase</keyword>
<dbReference type="PROSITE" id="PS00455">
    <property type="entry name" value="AMP_BINDING"/>
    <property type="match status" value="1"/>
</dbReference>
<evidence type="ECO:0000313" key="12">
    <source>
        <dbReference type="RefSeq" id="XP_020079936.1"/>
    </source>
</evidence>
<dbReference type="Pfam" id="PF13193">
    <property type="entry name" value="AMP-binding_C"/>
    <property type="match status" value="1"/>
</dbReference>
<dbReference type="InterPro" id="IPR000873">
    <property type="entry name" value="AMP-dep_synth/lig_dom"/>
</dbReference>
<evidence type="ECO:0000259" key="10">
    <source>
        <dbReference type="Pfam" id="PF13193"/>
    </source>
</evidence>
<dbReference type="RefSeq" id="XP_020079936.1">
    <property type="nucleotide sequence ID" value="XM_020224347.1"/>
</dbReference>
<evidence type="ECO:0000256" key="8">
    <source>
        <dbReference type="ARBA" id="ARBA00034252"/>
    </source>
</evidence>
<dbReference type="Gene3D" id="3.40.50.12780">
    <property type="entry name" value="N-terminal domain of ligase-like"/>
    <property type="match status" value="1"/>
</dbReference>
<dbReference type="GO" id="GO:0009698">
    <property type="term" value="P:phenylpropanoid metabolic process"/>
    <property type="evidence" value="ECO:0007669"/>
    <property type="project" value="UniProtKB-ARBA"/>
</dbReference>
<dbReference type="Gramene" id="Aco010234.1.mrna1">
    <property type="protein sequence ID" value="Aco010234.1.mrna1"/>
    <property type="gene ID" value="Aco010234.1.path1"/>
</dbReference>
<dbReference type="Pfam" id="PF00501">
    <property type="entry name" value="AMP-binding"/>
    <property type="match status" value="1"/>
</dbReference>
<organism evidence="11 12">
    <name type="scientific">Ananas comosus</name>
    <name type="common">Pineapple</name>
    <name type="synonym">Ananas ananas</name>
    <dbReference type="NCBI Taxonomy" id="4615"/>
    <lineage>
        <taxon>Eukaryota</taxon>
        <taxon>Viridiplantae</taxon>
        <taxon>Streptophyta</taxon>
        <taxon>Embryophyta</taxon>
        <taxon>Tracheophyta</taxon>
        <taxon>Spermatophyta</taxon>
        <taxon>Magnoliopsida</taxon>
        <taxon>Liliopsida</taxon>
        <taxon>Poales</taxon>
        <taxon>Bromeliaceae</taxon>
        <taxon>Bromelioideae</taxon>
        <taxon>Ananas</taxon>
    </lineage>
</organism>
<dbReference type="GeneID" id="109703645"/>
<dbReference type="PANTHER" id="PTHR24096">
    <property type="entry name" value="LONG-CHAIN-FATTY-ACID--COA LIGASE"/>
    <property type="match status" value="1"/>
</dbReference>
<dbReference type="OrthoDB" id="10253869at2759"/>
<protein>
    <recommendedName>
        <fullName evidence="2">4-coumarate--CoA ligase</fullName>
        <ecNumber evidence="2">6.2.1.12</ecNumber>
    </recommendedName>
</protein>
<dbReference type="InterPro" id="IPR045851">
    <property type="entry name" value="AMP-bd_C_sf"/>
</dbReference>
<keyword evidence="5" id="KW-0067">ATP-binding</keyword>
<reference evidence="12" key="2">
    <citation type="submission" date="2025-08" db="UniProtKB">
        <authorList>
            <consortium name="RefSeq"/>
        </authorList>
    </citation>
    <scope>IDENTIFICATION</scope>
    <source>
        <tissue evidence="12">Leaf</tissue>
    </source>
</reference>
<dbReference type="AlphaFoldDB" id="A0A6P5E9U5"/>
<dbReference type="GO" id="GO:0106290">
    <property type="term" value="F:trans-cinnamate-CoA ligase activity"/>
    <property type="evidence" value="ECO:0007669"/>
    <property type="project" value="UniProtKB-ARBA"/>
</dbReference>
<dbReference type="Proteomes" id="UP000515123">
    <property type="component" value="Linkage group 25"/>
</dbReference>
<evidence type="ECO:0000256" key="5">
    <source>
        <dbReference type="ARBA" id="ARBA00022840"/>
    </source>
</evidence>
<sequence length="566" mass="59361">MASIESFEEESNPVYDADYDPRSGFCRRSSIYRSLHRLGPRHRIPADLALDAATFVLSLFPSPGIADDKPAFIDSVTGRCLTFSHVRCSALSLAAALHHGLGLRRGDVVLVLSPNSVLYPAIILGVLAAGAVITTANPLNTAAEVARQARDSGAVFAIVAPEEAHKAAAADIPILLTTRSPDSDGPLSAEELMEDGDPMAAPHPETAQSDVAAVLYSSGTTGPSKGVVLTHGNLIAITAMVRWVAEASVPARDSVDVYLGFVPMSHIYGLAFFALGLPAAGATTVVMPRFELGAAMAAVAAHGVTNIPAVPPVVSAIARYSGSGSGYDMSGLRRVGTGAAALGAAAGREFRRKFPWVELREGYGLTESGGAATFAVAAKAGAVGRLLPGMEAKVVGPAAEELGPGMRGELWLRGPTVMKGYLGNEEATAEALVGDGWLRTGDLVYVDQDGYLYVVDRLKELIKHNGYQVAPAELEALLLTHTHIVDAAVVPLEDEETGQVPMAYVVKSPQSGLTTDGVIQFIASQVAPYKKIRKVAFIESIPRSAAGKILRKQLVAQNQQAITSKL</sequence>
<accession>A0A6P5E9U5</accession>
<comment type="catalytic activity">
    <reaction evidence="7">
        <text>(E)-4-coumaroyl-AMP + CoA = (E)-4-coumaroyl-CoA + AMP + H(+)</text>
        <dbReference type="Rhea" id="RHEA:72423"/>
        <dbReference type="ChEBI" id="CHEBI:15378"/>
        <dbReference type="ChEBI" id="CHEBI:57287"/>
        <dbReference type="ChEBI" id="CHEBI:85008"/>
        <dbReference type="ChEBI" id="CHEBI:192348"/>
        <dbReference type="ChEBI" id="CHEBI:456215"/>
    </reaction>
    <physiologicalReaction direction="left-to-right" evidence="7">
        <dbReference type="Rhea" id="RHEA:72424"/>
    </physiologicalReaction>
</comment>
<dbReference type="Gene3D" id="3.30.300.30">
    <property type="match status" value="1"/>
</dbReference>
<dbReference type="InterPro" id="IPR025110">
    <property type="entry name" value="AMP-bd_C"/>
</dbReference>
<dbReference type="PANTHER" id="PTHR24096:SF337">
    <property type="entry name" value="4-COUMARATE--COA LIGASE"/>
    <property type="match status" value="1"/>
</dbReference>
<keyword evidence="4" id="KW-0547">Nucleotide-binding</keyword>
<dbReference type="InterPro" id="IPR020845">
    <property type="entry name" value="AMP-binding_CS"/>
</dbReference>
<dbReference type="CDD" id="cd05904">
    <property type="entry name" value="4CL"/>
    <property type="match status" value="1"/>
</dbReference>
<evidence type="ECO:0000256" key="4">
    <source>
        <dbReference type="ARBA" id="ARBA00022741"/>
    </source>
</evidence>
<dbReference type="InterPro" id="IPR042099">
    <property type="entry name" value="ANL_N_sf"/>
</dbReference>
<evidence type="ECO:0000256" key="1">
    <source>
        <dbReference type="ARBA" id="ARBA00006432"/>
    </source>
</evidence>
<comment type="catalytic activity">
    <reaction evidence="6">
        <text>(E)-4-coumarate + ATP + H(+) = (E)-4-coumaroyl-AMP + diphosphate</text>
        <dbReference type="Rhea" id="RHEA:72419"/>
        <dbReference type="ChEBI" id="CHEBI:12876"/>
        <dbReference type="ChEBI" id="CHEBI:15378"/>
        <dbReference type="ChEBI" id="CHEBI:30616"/>
        <dbReference type="ChEBI" id="CHEBI:33019"/>
        <dbReference type="ChEBI" id="CHEBI:192348"/>
    </reaction>
    <physiologicalReaction direction="left-to-right" evidence="6">
        <dbReference type="Rhea" id="RHEA:72420"/>
    </physiologicalReaction>
</comment>
<comment type="similarity">
    <text evidence="1">Belongs to the ATP-dependent AMP-binding enzyme family.</text>
</comment>
<gene>
    <name evidence="12" type="primary">LOC109703645</name>
</gene>